<feature type="transmembrane region" description="Helical" evidence="1">
    <location>
        <begin position="266"/>
        <end position="289"/>
    </location>
</feature>
<dbReference type="InterPro" id="IPR032809">
    <property type="entry name" value="Put_HupE_UreJ"/>
</dbReference>
<dbReference type="Proteomes" id="UP001499988">
    <property type="component" value="Unassembled WGS sequence"/>
</dbReference>
<name>A0ABP9F6A5_9GAMM</name>
<sequence>MIRRLFTALCLWLSLAGLAVADEYRPGYLELQQTDNNMYHVLWKVPTSEDNGLADLALRWSDDVRILTAPRRSYNASATIERFTITRDGGLTGAVIAIDGLDTTPTDVLVRVEHEDGMSETMRLNSSRTEYTIQGVPQFLDVVYTYMLFGIEHILEGVDHLLFVACLIFIAGTGRRILITITGFTLAHSVTLTLAALELVHVPILPIEAVIALSIVFLAREILLNDRQTLTWRHPITVSASFGLLHGFGFASALTDMGLPQNELPAALLSFNIGVELGQLLFVAVVLLLTRVAVRSGLTSRAWRYAPQTVITYGIGILAGFWTVMRIADFWI</sequence>
<keyword evidence="1" id="KW-0812">Transmembrane</keyword>
<keyword evidence="1" id="KW-0472">Membrane</keyword>
<keyword evidence="2" id="KW-0732">Signal</keyword>
<dbReference type="EMBL" id="BAABJZ010000091">
    <property type="protein sequence ID" value="GAA4893658.1"/>
    <property type="molecule type" value="Genomic_DNA"/>
</dbReference>
<gene>
    <name evidence="3" type="ORF">GCM10023333_28540</name>
</gene>
<reference evidence="4" key="1">
    <citation type="journal article" date="2019" name="Int. J. Syst. Evol. Microbiol.">
        <title>The Global Catalogue of Microorganisms (GCM) 10K type strain sequencing project: providing services to taxonomists for standard genome sequencing and annotation.</title>
        <authorList>
            <consortium name="The Broad Institute Genomics Platform"/>
            <consortium name="The Broad Institute Genome Sequencing Center for Infectious Disease"/>
            <person name="Wu L."/>
            <person name="Ma J."/>
        </authorList>
    </citation>
    <scope>NUCLEOTIDE SEQUENCE [LARGE SCALE GENOMIC DNA]</scope>
    <source>
        <strain evidence="4">JCM 18401</strain>
    </source>
</reference>
<comment type="caution">
    <text evidence="3">The sequence shown here is derived from an EMBL/GenBank/DDBJ whole genome shotgun (WGS) entry which is preliminary data.</text>
</comment>
<dbReference type="RefSeq" id="WP_345336100.1">
    <property type="nucleotide sequence ID" value="NZ_BAABJZ010000091.1"/>
</dbReference>
<feature type="transmembrane region" description="Helical" evidence="1">
    <location>
        <begin position="203"/>
        <end position="223"/>
    </location>
</feature>
<organism evidence="3 4">
    <name type="scientific">Ferrimonas pelagia</name>
    <dbReference type="NCBI Taxonomy" id="1177826"/>
    <lineage>
        <taxon>Bacteria</taxon>
        <taxon>Pseudomonadati</taxon>
        <taxon>Pseudomonadota</taxon>
        <taxon>Gammaproteobacteria</taxon>
        <taxon>Alteromonadales</taxon>
        <taxon>Ferrimonadaceae</taxon>
        <taxon>Ferrimonas</taxon>
    </lineage>
</organism>
<proteinExistence type="predicted"/>
<feature type="transmembrane region" description="Helical" evidence="1">
    <location>
        <begin position="310"/>
        <end position="328"/>
    </location>
</feature>
<evidence type="ECO:0000256" key="1">
    <source>
        <dbReference type="SAM" id="Phobius"/>
    </source>
</evidence>
<protein>
    <submittedName>
        <fullName evidence="3">HupE/UreJ family protein</fullName>
    </submittedName>
</protein>
<keyword evidence="1" id="KW-1133">Transmembrane helix</keyword>
<dbReference type="Pfam" id="PF13795">
    <property type="entry name" value="HupE_UreJ_2"/>
    <property type="match status" value="1"/>
</dbReference>
<keyword evidence="4" id="KW-1185">Reference proteome</keyword>
<evidence type="ECO:0000313" key="3">
    <source>
        <dbReference type="EMBL" id="GAA4893658.1"/>
    </source>
</evidence>
<feature type="chain" id="PRO_5046383138" evidence="2">
    <location>
        <begin position="22"/>
        <end position="332"/>
    </location>
</feature>
<feature type="transmembrane region" description="Helical" evidence="1">
    <location>
        <begin position="235"/>
        <end position="254"/>
    </location>
</feature>
<evidence type="ECO:0000256" key="2">
    <source>
        <dbReference type="SAM" id="SignalP"/>
    </source>
</evidence>
<evidence type="ECO:0000313" key="4">
    <source>
        <dbReference type="Proteomes" id="UP001499988"/>
    </source>
</evidence>
<feature type="signal peptide" evidence="2">
    <location>
        <begin position="1"/>
        <end position="21"/>
    </location>
</feature>
<accession>A0ABP9F6A5</accession>